<gene>
    <name evidence="4" type="ORF">CAUS1442_LOCUS1377</name>
</gene>
<organism evidence="4">
    <name type="scientific">Craspedostauros australis</name>
    <dbReference type="NCBI Taxonomy" id="1486917"/>
    <lineage>
        <taxon>Eukaryota</taxon>
        <taxon>Sar</taxon>
        <taxon>Stramenopiles</taxon>
        <taxon>Ochrophyta</taxon>
        <taxon>Bacillariophyta</taxon>
        <taxon>Bacillariophyceae</taxon>
        <taxon>Bacillariophycidae</taxon>
        <taxon>Naviculales</taxon>
        <taxon>Naviculaceae</taxon>
        <taxon>Craspedostauros</taxon>
    </lineage>
</organism>
<dbReference type="AlphaFoldDB" id="A0A7R9ZIX3"/>
<dbReference type="InterPro" id="IPR007148">
    <property type="entry name" value="SSU_processome_Utp12"/>
</dbReference>
<reference evidence="4" key="1">
    <citation type="submission" date="2021-01" db="EMBL/GenBank/DDBJ databases">
        <authorList>
            <person name="Corre E."/>
            <person name="Pelletier E."/>
            <person name="Niang G."/>
            <person name="Scheremetjew M."/>
            <person name="Finn R."/>
            <person name="Kale V."/>
            <person name="Holt S."/>
            <person name="Cochrane G."/>
            <person name="Meng A."/>
            <person name="Brown T."/>
            <person name="Cohen L."/>
        </authorList>
    </citation>
    <scope>NUCLEOTIDE SEQUENCE</scope>
    <source>
        <strain evidence="4">CCMP3328</strain>
    </source>
</reference>
<protein>
    <recommendedName>
        <fullName evidence="3">Small-subunit processome Utp12 domain-containing protein</fullName>
    </recommendedName>
</protein>
<evidence type="ECO:0000313" key="4">
    <source>
        <dbReference type="EMBL" id="CAD8329279.1"/>
    </source>
</evidence>
<feature type="domain" description="Small-subunit processome Utp12" evidence="3">
    <location>
        <begin position="49"/>
        <end position="153"/>
    </location>
</feature>
<name>A0A7R9ZIX3_9STRA</name>
<accession>A0A7R9ZIX3</accession>
<evidence type="ECO:0000256" key="1">
    <source>
        <dbReference type="ARBA" id="ARBA00022574"/>
    </source>
</evidence>
<dbReference type="Pfam" id="PF04003">
    <property type="entry name" value="Utp12"/>
    <property type="match status" value="1"/>
</dbReference>
<dbReference type="PANTHER" id="PTHR19858">
    <property type="entry name" value="WD40 REPEAT PROTEIN"/>
    <property type="match status" value="1"/>
</dbReference>
<dbReference type="GO" id="GO:0034388">
    <property type="term" value="C:Pwp2p-containing subcomplex of 90S preribosome"/>
    <property type="evidence" value="ECO:0007669"/>
    <property type="project" value="TreeGrafter"/>
</dbReference>
<dbReference type="InterPro" id="IPR027145">
    <property type="entry name" value="PWP2"/>
</dbReference>
<proteinExistence type="predicted"/>
<dbReference type="GO" id="GO:0032040">
    <property type="term" value="C:small-subunit processome"/>
    <property type="evidence" value="ECO:0007669"/>
    <property type="project" value="TreeGrafter"/>
</dbReference>
<keyword evidence="1" id="KW-0853">WD repeat</keyword>
<sequence>MEGLHVYSLDDDMMFDPISLTEDITPSLVERKIATGDFGSALMMALHLNEYGLVRDVLDNTPFDSIQLAARGVHQFHLERLMQFLTKVMSRSPHIEFYLEWCTQLLHSHGLHMERHRGSFMRSFRALHKAVQTKHDELKTICDENRYNLEFVQHQAALVDMDSGSMANGGDDDGAIGTTQKMITS</sequence>
<dbReference type="EMBL" id="HBEF01002208">
    <property type="protein sequence ID" value="CAD8329279.1"/>
    <property type="molecule type" value="Transcribed_RNA"/>
</dbReference>
<dbReference type="GO" id="GO:0000028">
    <property type="term" value="P:ribosomal small subunit assembly"/>
    <property type="evidence" value="ECO:0007669"/>
    <property type="project" value="TreeGrafter"/>
</dbReference>
<evidence type="ECO:0000256" key="2">
    <source>
        <dbReference type="ARBA" id="ARBA00022737"/>
    </source>
</evidence>
<dbReference type="GO" id="GO:0000462">
    <property type="term" value="P:maturation of SSU-rRNA from tricistronic rRNA transcript (SSU-rRNA, 5.8S rRNA, LSU-rRNA)"/>
    <property type="evidence" value="ECO:0007669"/>
    <property type="project" value="TreeGrafter"/>
</dbReference>
<dbReference type="PANTHER" id="PTHR19858:SF0">
    <property type="entry name" value="PERIODIC TRYPTOPHAN PROTEIN 2 HOMOLOG"/>
    <property type="match status" value="1"/>
</dbReference>
<keyword evidence="2" id="KW-0677">Repeat</keyword>
<evidence type="ECO:0000259" key="3">
    <source>
        <dbReference type="Pfam" id="PF04003"/>
    </source>
</evidence>